<evidence type="ECO:0000313" key="2">
    <source>
        <dbReference type="Proteomes" id="UP000006729"/>
    </source>
</evidence>
<keyword evidence="2" id="KW-1185">Reference proteome</keyword>
<evidence type="ECO:0000313" key="1">
    <source>
        <dbReference type="EMBL" id="PNT04042.1"/>
    </source>
</evidence>
<sequence>MKLCLSPFFTPLSGVRTEHVVEIGKMVRLQFFSGTVIFPVTDMKCNDPCPLNQDCLYDFLVDGNITVEFYFLFLMGSTH</sequence>
<dbReference type="HOGENOM" id="CLU_2610495_0_0_1"/>
<reference evidence="1 2" key="1">
    <citation type="journal article" date="2006" name="Science">
        <title>The genome of black cottonwood, Populus trichocarpa (Torr. &amp; Gray).</title>
        <authorList>
            <person name="Tuskan G.A."/>
            <person name="Difazio S."/>
            <person name="Jansson S."/>
            <person name="Bohlmann J."/>
            <person name="Grigoriev I."/>
            <person name="Hellsten U."/>
            <person name="Putnam N."/>
            <person name="Ralph S."/>
            <person name="Rombauts S."/>
            <person name="Salamov A."/>
            <person name="Schein J."/>
            <person name="Sterck L."/>
            <person name="Aerts A."/>
            <person name="Bhalerao R.R."/>
            <person name="Bhalerao R.P."/>
            <person name="Blaudez D."/>
            <person name="Boerjan W."/>
            <person name="Brun A."/>
            <person name="Brunner A."/>
            <person name="Busov V."/>
            <person name="Campbell M."/>
            <person name="Carlson J."/>
            <person name="Chalot M."/>
            <person name="Chapman J."/>
            <person name="Chen G.L."/>
            <person name="Cooper D."/>
            <person name="Coutinho P.M."/>
            <person name="Couturier J."/>
            <person name="Covert S."/>
            <person name="Cronk Q."/>
            <person name="Cunningham R."/>
            <person name="Davis J."/>
            <person name="Degroeve S."/>
            <person name="Dejardin A."/>
            <person name="Depamphilis C."/>
            <person name="Detter J."/>
            <person name="Dirks B."/>
            <person name="Dubchak I."/>
            <person name="Duplessis S."/>
            <person name="Ehlting J."/>
            <person name="Ellis B."/>
            <person name="Gendler K."/>
            <person name="Goodstein D."/>
            <person name="Gribskov M."/>
            <person name="Grimwood J."/>
            <person name="Groover A."/>
            <person name="Gunter L."/>
            <person name="Hamberger B."/>
            <person name="Heinze B."/>
            <person name="Helariutta Y."/>
            <person name="Henrissat B."/>
            <person name="Holligan D."/>
            <person name="Holt R."/>
            <person name="Huang W."/>
            <person name="Islam-Faridi N."/>
            <person name="Jones S."/>
            <person name="Jones-Rhoades M."/>
            <person name="Jorgensen R."/>
            <person name="Joshi C."/>
            <person name="Kangasjarvi J."/>
            <person name="Karlsson J."/>
            <person name="Kelleher C."/>
            <person name="Kirkpatrick R."/>
            <person name="Kirst M."/>
            <person name="Kohler A."/>
            <person name="Kalluri U."/>
            <person name="Larimer F."/>
            <person name="Leebens-Mack J."/>
            <person name="Leple J.C."/>
            <person name="Locascio P."/>
            <person name="Lou Y."/>
            <person name="Lucas S."/>
            <person name="Martin F."/>
            <person name="Montanini B."/>
            <person name="Napoli C."/>
            <person name="Nelson D.R."/>
            <person name="Nelson C."/>
            <person name="Nieminen K."/>
            <person name="Nilsson O."/>
            <person name="Pereda V."/>
            <person name="Peter G."/>
            <person name="Philippe R."/>
            <person name="Pilate G."/>
            <person name="Poliakov A."/>
            <person name="Razumovskaya J."/>
            <person name="Richardson P."/>
            <person name="Rinaldi C."/>
            <person name="Ritland K."/>
            <person name="Rouze P."/>
            <person name="Ryaboy D."/>
            <person name="Schmutz J."/>
            <person name="Schrader J."/>
            <person name="Segerman B."/>
            <person name="Shin H."/>
            <person name="Siddiqui A."/>
            <person name="Sterky F."/>
            <person name="Terry A."/>
            <person name="Tsai C.J."/>
            <person name="Uberbacher E."/>
            <person name="Unneberg P."/>
            <person name="Vahala J."/>
            <person name="Wall K."/>
            <person name="Wessler S."/>
            <person name="Yang G."/>
            <person name="Yin T."/>
            <person name="Douglas C."/>
            <person name="Marra M."/>
            <person name="Sandberg G."/>
            <person name="Van de Peer Y."/>
            <person name="Rokhsar D."/>
        </authorList>
    </citation>
    <scope>NUCLEOTIDE SEQUENCE [LARGE SCALE GENOMIC DNA]</scope>
    <source>
        <strain evidence="2">cv. Nisqually</strain>
    </source>
</reference>
<organism evidence="1 2">
    <name type="scientific">Populus trichocarpa</name>
    <name type="common">Western balsam poplar</name>
    <name type="synonym">Populus balsamifera subsp. trichocarpa</name>
    <dbReference type="NCBI Taxonomy" id="3694"/>
    <lineage>
        <taxon>Eukaryota</taxon>
        <taxon>Viridiplantae</taxon>
        <taxon>Streptophyta</taxon>
        <taxon>Embryophyta</taxon>
        <taxon>Tracheophyta</taxon>
        <taxon>Spermatophyta</taxon>
        <taxon>Magnoliopsida</taxon>
        <taxon>eudicotyledons</taxon>
        <taxon>Gunneridae</taxon>
        <taxon>Pentapetalae</taxon>
        <taxon>rosids</taxon>
        <taxon>fabids</taxon>
        <taxon>Malpighiales</taxon>
        <taxon>Salicaceae</taxon>
        <taxon>Saliceae</taxon>
        <taxon>Populus</taxon>
    </lineage>
</organism>
<dbReference type="InParanoid" id="U5FPT1"/>
<proteinExistence type="predicted"/>
<protein>
    <submittedName>
        <fullName evidence="1">Uncharacterized protein</fullName>
    </submittedName>
</protein>
<accession>U5FPT1</accession>
<name>U5FPT1_POPTR</name>
<gene>
    <name evidence="1" type="ORF">POPTR_014G103200</name>
</gene>
<dbReference type="Proteomes" id="UP000006729">
    <property type="component" value="Chromosome 14"/>
</dbReference>
<dbReference type="AlphaFoldDB" id="U5FPT1"/>
<dbReference type="EMBL" id="CM009303">
    <property type="protein sequence ID" value="PNT04042.1"/>
    <property type="molecule type" value="Genomic_DNA"/>
</dbReference>